<reference evidence="2" key="1">
    <citation type="submission" date="2020-03" db="EMBL/GenBank/DDBJ databases">
        <authorList>
            <person name="Weist P."/>
        </authorList>
    </citation>
    <scope>NUCLEOTIDE SEQUENCE</scope>
</reference>
<dbReference type="AlphaFoldDB" id="A0A9N7V5V5"/>
<organism evidence="2 3">
    <name type="scientific">Pleuronectes platessa</name>
    <name type="common">European plaice</name>
    <dbReference type="NCBI Taxonomy" id="8262"/>
    <lineage>
        <taxon>Eukaryota</taxon>
        <taxon>Metazoa</taxon>
        <taxon>Chordata</taxon>
        <taxon>Craniata</taxon>
        <taxon>Vertebrata</taxon>
        <taxon>Euteleostomi</taxon>
        <taxon>Actinopterygii</taxon>
        <taxon>Neopterygii</taxon>
        <taxon>Teleostei</taxon>
        <taxon>Neoteleostei</taxon>
        <taxon>Acanthomorphata</taxon>
        <taxon>Carangaria</taxon>
        <taxon>Pleuronectiformes</taxon>
        <taxon>Pleuronectoidei</taxon>
        <taxon>Pleuronectidae</taxon>
        <taxon>Pleuronectes</taxon>
    </lineage>
</organism>
<feature type="compositionally biased region" description="Basic and acidic residues" evidence="1">
    <location>
        <begin position="1"/>
        <end position="14"/>
    </location>
</feature>
<name>A0A9N7V5V5_PLEPL</name>
<evidence type="ECO:0000313" key="2">
    <source>
        <dbReference type="EMBL" id="CAB1443376.1"/>
    </source>
</evidence>
<accession>A0A9N7V5V5</accession>
<comment type="caution">
    <text evidence="2">The sequence shown here is derived from an EMBL/GenBank/DDBJ whole genome shotgun (WGS) entry which is preliminary data.</text>
</comment>
<sequence>MRSDAPMTRRDDRQPFPGPVRTLAAPSNISGRAVSSFSPQGLRTNDELRTSSTLTRFCSLHSSLAAVDHVASPHLGREMLVCAVPLMNDRASVFGLE</sequence>
<evidence type="ECO:0000313" key="3">
    <source>
        <dbReference type="Proteomes" id="UP001153269"/>
    </source>
</evidence>
<evidence type="ECO:0000256" key="1">
    <source>
        <dbReference type="SAM" id="MobiDB-lite"/>
    </source>
</evidence>
<gene>
    <name evidence="2" type="ORF">PLEPLA_LOCUS31092</name>
</gene>
<dbReference type="Proteomes" id="UP001153269">
    <property type="component" value="Unassembled WGS sequence"/>
</dbReference>
<feature type="region of interest" description="Disordered" evidence="1">
    <location>
        <begin position="1"/>
        <end position="44"/>
    </location>
</feature>
<feature type="compositionally biased region" description="Polar residues" evidence="1">
    <location>
        <begin position="25"/>
        <end position="43"/>
    </location>
</feature>
<proteinExistence type="predicted"/>
<protein>
    <submittedName>
        <fullName evidence="2">Uncharacterized protein</fullName>
    </submittedName>
</protein>
<keyword evidence="3" id="KW-1185">Reference proteome</keyword>
<dbReference type="EMBL" id="CADEAL010003079">
    <property type="protein sequence ID" value="CAB1443376.1"/>
    <property type="molecule type" value="Genomic_DNA"/>
</dbReference>